<dbReference type="GO" id="GO:0046872">
    <property type="term" value="F:metal ion binding"/>
    <property type="evidence" value="ECO:0007669"/>
    <property type="project" value="UniProtKB-KW"/>
</dbReference>
<evidence type="ECO:0000313" key="7">
    <source>
        <dbReference type="Proteomes" id="UP000219050"/>
    </source>
</evidence>
<organism evidence="6 7">
    <name type="scientific">Pacificitalea manganoxidans</name>
    <dbReference type="NCBI Taxonomy" id="1411902"/>
    <lineage>
        <taxon>Bacteria</taxon>
        <taxon>Pseudomonadati</taxon>
        <taxon>Pseudomonadota</taxon>
        <taxon>Alphaproteobacteria</taxon>
        <taxon>Rhodobacterales</taxon>
        <taxon>Paracoccaceae</taxon>
        <taxon>Pacificitalea</taxon>
    </lineage>
</organism>
<dbReference type="PANTHER" id="PTHR12629:SF0">
    <property type="entry name" value="DIPHOSPHOINOSITOL-POLYPHOSPHATE DIPHOSPHATASE"/>
    <property type="match status" value="1"/>
</dbReference>
<reference evidence="6 7" key="1">
    <citation type="submission" date="2017-05" db="EMBL/GenBank/DDBJ databases">
        <title>Comparative genomic and metabolic analysis of manganese-oxidizing mechanisms in Celeribater manganoxidans DY25T: its adaption to the environment of polymetallic nodule.</title>
        <authorList>
            <person name="Wang X."/>
        </authorList>
    </citation>
    <scope>NUCLEOTIDE SEQUENCE [LARGE SCALE GENOMIC DNA]</scope>
    <source>
        <strain evidence="6 7">DY25</strain>
    </source>
</reference>
<dbReference type="GO" id="GO:0000298">
    <property type="term" value="F:endopolyphosphatase activity"/>
    <property type="evidence" value="ECO:0007669"/>
    <property type="project" value="TreeGrafter"/>
</dbReference>
<dbReference type="AlphaFoldDB" id="A0A291LX15"/>
<dbReference type="InterPro" id="IPR015797">
    <property type="entry name" value="NUDIX_hydrolase-like_dom_sf"/>
</dbReference>
<dbReference type="InterPro" id="IPR047198">
    <property type="entry name" value="DDP-like_NUDIX"/>
</dbReference>
<feature type="domain" description="Nudix hydrolase" evidence="5">
    <location>
        <begin position="20"/>
        <end position="150"/>
    </location>
</feature>
<accession>A0A291LX15</accession>
<evidence type="ECO:0000256" key="3">
    <source>
        <dbReference type="ARBA" id="ARBA00022801"/>
    </source>
</evidence>
<keyword evidence="3 6" id="KW-0378">Hydrolase</keyword>
<dbReference type="GO" id="GO:0034432">
    <property type="term" value="F:bis(5'-adenosyl)-pentaphosphatase activity"/>
    <property type="evidence" value="ECO:0007669"/>
    <property type="project" value="TreeGrafter"/>
</dbReference>
<evidence type="ECO:0000313" key="6">
    <source>
        <dbReference type="EMBL" id="ATI41249.1"/>
    </source>
</evidence>
<dbReference type="InterPro" id="IPR000086">
    <property type="entry name" value="NUDIX_hydrolase_dom"/>
</dbReference>
<dbReference type="PROSITE" id="PS51462">
    <property type="entry name" value="NUDIX"/>
    <property type="match status" value="1"/>
</dbReference>
<dbReference type="RefSeq" id="WP_097372756.1">
    <property type="nucleotide sequence ID" value="NZ_CP021404.1"/>
</dbReference>
<evidence type="ECO:0000256" key="2">
    <source>
        <dbReference type="ARBA" id="ARBA00022723"/>
    </source>
</evidence>
<dbReference type="GO" id="GO:0005737">
    <property type="term" value="C:cytoplasm"/>
    <property type="evidence" value="ECO:0007669"/>
    <property type="project" value="TreeGrafter"/>
</dbReference>
<dbReference type="Pfam" id="PF00293">
    <property type="entry name" value="NUDIX"/>
    <property type="match status" value="1"/>
</dbReference>
<dbReference type="GO" id="GO:1901907">
    <property type="term" value="P:diadenosine pentaphosphate catabolic process"/>
    <property type="evidence" value="ECO:0007669"/>
    <property type="project" value="TreeGrafter"/>
</dbReference>
<proteinExistence type="predicted"/>
<dbReference type="GO" id="GO:1901909">
    <property type="term" value="P:diadenosine hexaphosphate catabolic process"/>
    <property type="evidence" value="ECO:0007669"/>
    <property type="project" value="TreeGrafter"/>
</dbReference>
<dbReference type="GO" id="GO:0034431">
    <property type="term" value="F:bis(5'-adenosyl)-hexaphosphatase activity"/>
    <property type="evidence" value="ECO:0007669"/>
    <property type="project" value="TreeGrafter"/>
</dbReference>
<dbReference type="CDD" id="cd04666">
    <property type="entry name" value="NUDIX_DIPP2_like_Nudt4"/>
    <property type="match status" value="1"/>
</dbReference>
<evidence type="ECO:0000256" key="1">
    <source>
        <dbReference type="ARBA" id="ARBA00001946"/>
    </source>
</evidence>
<evidence type="ECO:0000256" key="4">
    <source>
        <dbReference type="ARBA" id="ARBA00022842"/>
    </source>
</evidence>
<dbReference type="OrthoDB" id="7066910at2"/>
<dbReference type="GO" id="GO:0008486">
    <property type="term" value="F:diphosphoinositol-polyphosphate diphosphatase activity"/>
    <property type="evidence" value="ECO:0007669"/>
    <property type="project" value="TreeGrafter"/>
</dbReference>
<sequence>MQTVRQRRVRLGQAGKNEMRSQFAALCYRLRNDKPQILLITSRGSGRWIVPKGWPIDRKTPAQAATREAWEEAGVRGRGIDRCLGIYTTEKAIGPLQSVPCVVAVFPVRVGSLEDDFPEAGQRRRKWFSRKKAARKVTDPELAQIIRHFDPSQWS</sequence>
<dbReference type="KEGG" id="cmag:CBW24_04030"/>
<dbReference type="PANTHER" id="PTHR12629">
    <property type="entry name" value="DIPHOSPHOINOSITOL POLYPHOSPHATE PHOSPHOHYDROLASE"/>
    <property type="match status" value="1"/>
</dbReference>
<dbReference type="GO" id="GO:0071543">
    <property type="term" value="P:diphosphoinositol polyphosphate metabolic process"/>
    <property type="evidence" value="ECO:0007669"/>
    <property type="project" value="TreeGrafter"/>
</dbReference>
<dbReference type="Proteomes" id="UP000219050">
    <property type="component" value="Chromosome"/>
</dbReference>
<dbReference type="SUPFAM" id="SSF55811">
    <property type="entry name" value="Nudix"/>
    <property type="match status" value="1"/>
</dbReference>
<dbReference type="Gene3D" id="3.90.79.10">
    <property type="entry name" value="Nucleoside Triphosphate Pyrophosphohydrolase"/>
    <property type="match status" value="1"/>
</dbReference>
<name>A0A291LX15_9RHOB</name>
<keyword evidence="4" id="KW-0460">Magnesium</keyword>
<dbReference type="GO" id="GO:1901911">
    <property type="term" value="P:adenosine 5'-(hexahydrogen pentaphosphate) catabolic process"/>
    <property type="evidence" value="ECO:0007669"/>
    <property type="project" value="TreeGrafter"/>
</dbReference>
<evidence type="ECO:0000259" key="5">
    <source>
        <dbReference type="PROSITE" id="PS51462"/>
    </source>
</evidence>
<keyword evidence="7" id="KW-1185">Reference proteome</keyword>
<protein>
    <submittedName>
        <fullName evidence="6">NUDIX hydrolase</fullName>
    </submittedName>
</protein>
<keyword evidence="2" id="KW-0479">Metal-binding</keyword>
<comment type="cofactor">
    <cofactor evidence="1">
        <name>Mg(2+)</name>
        <dbReference type="ChEBI" id="CHEBI:18420"/>
    </cofactor>
</comment>
<dbReference type="EMBL" id="CP021404">
    <property type="protein sequence ID" value="ATI41249.1"/>
    <property type="molecule type" value="Genomic_DNA"/>
</dbReference>
<gene>
    <name evidence="6" type="ORF">CBW24_04030</name>
</gene>